<dbReference type="EMBL" id="LMZQ01000017">
    <property type="protein sequence ID" value="KRT14501.1"/>
    <property type="molecule type" value="Genomic_DNA"/>
</dbReference>
<dbReference type="Gene3D" id="1.10.10.60">
    <property type="entry name" value="Homeodomain-like"/>
    <property type="match status" value="2"/>
</dbReference>
<evidence type="ECO:0000259" key="11">
    <source>
        <dbReference type="PROSITE" id="PS50110"/>
    </source>
</evidence>
<dbReference type="Gene3D" id="3.40.50.2300">
    <property type="match status" value="1"/>
</dbReference>
<feature type="modified residue" description="4-aspartylphosphate" evidence="7">
    <location>
        <position position="1262"/>
    </location>
</feature>
<dbReference type="PROSITE" id="PS50110">
    <property type="entry name" value="RESPONSE_REGULATORY"/>
    <property type="match status" value="1"/>
</dbReference>
<evidence type="ECO:0000256" key="3">
    <source>
        <dbReference type="ARBA" id="ARBA00022553"/>
    </source>
</evidence>
<dbReference type="InterPro" id="IPR011047">
    <property type="entry name" value="Quinoprotein_ADH-like_sf"/>
</dbReference>
<dbReference type="GO" id="GO:0000155">
    <property type="term" value="F:phosphorelay sensor kinase activity"/>
    <property type="evidence" value="ECO:0007669"/>
    <property type="project" value="InterPro"/>
</dbReference>
<dbReference type="GO" id="GO:0003700">
    <property type="term" value="F:DNA-binding transcription factor activity"/>
    <property type="evidence" value="ECO:0007669"/>
    <property type="project" value="InterPro"/>
</dbReference>
<dbReference type="SMART" id="SM00387">
    <property type="entry name" value="HATPase_c"/>
    <property type="match status" value="1"/>
</dbReference>
<evidence type="ECO:0000256" key="7">
    <source>
        <dbReference type="PROSITE-ProRule" id="PRU00169"/>
    </source>
</evidence>
<dbReference type="SUPFAM" id="SSF52172">
    <property type="entry name" value="CheY-like"/>
    <property type="match status" value="1"/>
</dbReference>
<evidence type="ECO:0000313" key="13">
    <source>
        <dbReference type="Proteomes" id="UP000051950"/>
    </source>
</evidence>
<feature type="domain" description="Response regulatory" evidence="11">
    <location>
        <begin position="1214"/>
        <end position="1329"/>
    </location>
</feature>
<evidence type="ECO:0000256" key="4">
    <source>
        <dbReference type="ARBA" id="ARBA00023015"/>
    </source>
</evidence>
<evidence type="ECO:0000313" key="12">
    <source>
        <dbReference type="EMBL" id="KRT14501.1"/>
    </source>
</evidence>
<dbReference type="SUPFAM" id="SSF46689">
    <property type="entry name" value="Homeodomain-like"/>
    <property type="match status" value="1"/>
</dbReference>
<dbReference type="CDD" id="cd00082">
    <property type="entry name" value="HisKA"/>
    <property type="match status" value="1"/>
</dbReference>
<accession>A0A0T5VMR0</accession>
<evidence type="ECO:0000256" key="8">
    <source>
        <dbReference type="SAM" id="Phobius"/>
    </source>
</evidence>
<dbReference type="PRINTS" id="PR00344">
    <property type="entry name" value="BCTRLSENSOR"/>
</dbReference>
<dbReference type="GO" id="GO:0043565">
    <property type="term" value="F:sequence-specific DNA binding"/>
    <property type="evidence" value="ECO:0007669"/>
    <property type="project" value="InterPro"/>
</dbReference>
<proteinExistence type="predicted"/>
<dbReference type="Gene3D" id="1.10.287.130">
    <property type="match status" value="1"/>
</dbReference>
<dbReference type="SUPFAM" id="SSF63829">
    <property type="entry name" value="Calcium-dependent phosphotriesterase"/>
    <property type="match status" value="2"/>
</dbReference>
<reference evidence="12 13" key="1">
    <citation type="submission" date="2015-11" db="EMBL/GenBank/DDBJ databases">
        <title>Sequence of Pedobacter ginsenosidimutans.</title>
        <authorList>
            <person name="Carson E."/>
            <person name="Keyser V."/>
            <person name="Newman J."/>
            <person name="Miller J."/>
        </authorList>
    </citation>
    <scope>NUCLEOTIDE SEQUENCE [LARGE SCALE GENOMIC DNA]</scope>
    <source>
        <strain evidence="12 13">KACC 14530</strain>
    </source>
</reference>
<dbReference type="InterPro" id="IPR005467">
    <property type="entry name" value="His_kinase_dom"/>
</dbReference>
<dbReference type="InterPro" id="IPR004358">
    <property type="entry name" value="Sig_transdc_His_kin-like_C"/>
</dbReference>
<dbReference type="InterPro" id="IPR001789">
    <property type="entry name" value="Sig_transdc_resp-reg_receiver"/>
</dbReference>
<dbReference type="EC" id="2.7.13.3" evidence="2"/>
<dbReference type="InterPro" id="IPR013783">
    <property type="entry name" value="Ig-like_fold"/>
</dbReference>
<evidence type="ECO:0000256" key="6">
    <source>
        <dbReference type="ARBA" id="ARBA00023163"/>
    </source>
</evidence>
<dbReference type="FunFam" id="1.10.287.130:FF:000045">
    <property type="entry name" value="Two-component system sensor histidine kinase/response regulator"/>
    <property type="match status" value="1"/>
</dbReference>
<dbReference type="InterPro" id="IPR036097">
    <property type="entry name" value="HisK_dim/P_sf"/>
</dbReference>
<evidence type="ECO:0000259" key="10">
    <source>
        <dbReference type="PROSITE" id="PS50109"/>
    </source>
</evidence>
<dbReference type="FunFam" id="2.60.40.10:FF:000791">
    <property type="entry name" value="Two-component system sensor histidine kinase/response regulator"/>
    <property type="match status" value="1"/>
</dbReference>
<dbReference type="InterPro" id="IPR011006">
    <property type="entry name" value="CheY-like_superfamily"/>
</dbReference>
<dbReference type="PROSITE" id="PS50109">
    <property type="entry name" value="HIS_KIN"/>
    <property type="match status" value="1"/>
</dbReference>
<keyword evidence="8" id="KW-0472">Membrane</keyword>
<evidence type="ECO:0000256" key="5">
    <source>
        <dbReference type="ARBA" id="ARBA00023125"/>
    </source>
</evidence>
<sequence>MCYKSWISKRVILPIIMICLPFFSVFAQFKSNIAHYSTEDGLSHDGVLCITQDHDGFMWFGTFDGLNRFDGTNFVVYKSRPGDTSNLRSNKIREIVEDKSGYLWVKTYDFKIYRFDKRTEQFLPVSDGPFKVFFKDQVIIDHMVPDTKNGVWLLTENQGLLYAVNHAKGQPDVIQFAKMQHSARQIKGNAVKFRYCDEKQRIWVGTEGGLNCLQRNNNGNYQVIRFSEPIEKMLSSFAVNCVAKSKESLYFGTGDGNLLIYDLRTQSFQVKQISKGTAFNSILYSKAGLIYISTMGKGMLTVDPISFKVSQSSGSKENYLSLNEDHSGLIWIEPQENGIIKYDPKTQQYKYFSQKRDFNFSSRDYSVVADANGILWVSMKGGGFGYYNPQRDEIDYFYDQPGSSDQKFSNIITSLYVDRLGTLWMSARDGGINKVVSLTDKFNYHRLVNDPNNRSENEVRAMMHDQKGRLWVCSKDGRIRVYENDKEVDVFGKGNKQIDAVYSVIEDSKGNVWLGTKGDGLFKATPADQKRNLYTLKNFRNNPSDINSLSSDLVYSVIEDSRGRIWVGTLGGGINLLVNIDGKEGFKHFYNAFHNYPFGWAKVIRYLLEDNSGRIWIGTSNGLLRFDPNKPVTNGYRFLAYRKIRGDHASLGNNSVQYIYKDKAGGIWIATFGGGLNKVIADPKNPDVLRFEVFTTQNGLANDVLLSMSGDKEGNIWIATERGLSRFNPKHKTFKNYDSFDGLPKVGFSEATCFTANNGQLYFGLTDGYIKFNPLKIADQRTSAKMALTKIQLYYKDIDPGDKDSPLKFTINETKSLVLNYDQNVISIDYTVLDYRASNKITYAYKLEGFDKTWHQVNDLRRATYTNIPPGTYTFKVKATNDDLFLTLPEKTLEIIVHPPFYLSWPAYLVYFLLTIVIAVLARRIIVTMIRLRNKVLVEQKLTEVKLSFFTNISHELRTPLTLIVNPLEEISRNEKLSDRGKEFINVIHRNANRMIRFTNQLLDFRKLQNGKMQLNVAEIDLLALSKEVASHFSAMADEKQIKFDVFADQQTVLAWADGEKIEIILYNLLSNAFKFTPSHRKIWIELKVDEETSEILILIIDEGKGISTDKLEEIFEIYHEESITADISLKGTGIGLALARGLALSHHGKLWAEQHSGGGMIFTLQLKSGYTHFDASEVNFTVKSNQEEPLSLSVPARNQVSPINSNTNGLHPQLLIVEDNPDLRNFLELRFKDHYRVSTAVDGAEGFEMALAILPDLIISDVMMPKMDGIQMLDQLKNDAATSHIPVILLTAKSSIESRIEGLKYGADIYLTKPFNTDFLSAAIDNLILSRKKLFEQLSDRQAQRIVSLQPDEIVITSKDETFLKEIIKIVEERMIQSDFNIDEVAAAIGMGRTTFYKKLKSLTSLSPVEFVRDMRLKRSKQLLDSGNCTVSEAGYLSGFNSLPYFSTCFKEKYSVSPSAYLKTMVHS</sequence>
<dbReference type="OrthoDB" id="1489484at2"/>
<dbReference type="Gene3D" id="3.30.565.10">
    <property type="entry name" value="Histidine kinase-like ATPase, C-terminal domain"/>
    <property type="match status" value="1"/>
</dbReference>
<keyword evidence="4" id="KW-0805">Transcription regulation</keyword>
<dbReference type="PANTHER" id="PTHR43547:SF2">
    <property type="entry name" value="HYBRID SIGNAL TRANSDUCTION HISTIDINE KINASE C"/>
    <property type="match status" value="1"/>
</dbReference>
<keyword evidence="5" id="KW-0238">DNA-binding</keyword>
<evidence type="ECO:0000256" key="1">
    <source>
        <dbReference type="ARBA" id="ARBA00000085"/>
    </source>
</evidence>
<dbReference type="PROSITE" id="PS01124">
    <property type="entry name" value="HTH_ARAC_FAMILY_2"/>
    <property type="match status" value="1"/>
</dbReference>
<dbReference type="InterPro" id="IPR018062">
    <property type="entry name" value="HTH_AraC-typ_CS"/>
</dbReference>
<keyword evidence="8" id="KW-0812">Transmembrane</keyword>
<feature type="transmembrane region" description="Helical" evidence="8">
    <location>
        <begin position="905"/>
        <end position="926"/>
    </location>
</feature>
<dbReference type="InterPro" id="IPR011123">
    <property type="entry name" value="Y_Y_Y"/>
</dbReference>
<dbReference type="Pfam" id="PF02518">
    <property type="entry name" value="HATPase_c"/>
    <property type="match status" value="1"/>
</dbReference>
<evidence type="ECO:0000259" key="9">
    <source>
        <dbReference type="PROSITE" id="PS01124"/>
    </source>
</evidence>
<keyword evidence="8" id="KW-1133">Transmembrane helix</keyword>
<dbReference type="Proteomes" id="UP000051950">
    <property type="component" value="Unassembled WGS sequence"/>
</dbReference>
<dbReference type="Pfam" id="PF07494">
    <property type="entry name" value="Reg_prop"/>
    <property type="match status" value="5"/>
</dbReference>
<dbReference type="Pfam" id="PF00512">
    <property type="entry name" value="HisKA"/>
    <property type="match status" value="1"/>
</dbReference>
<dbReference type="InterPro" id="IPR018060">
    <property type="entry name" value="HTH_AraC"/>
</dbReference>
<dbReference type="Gene3D" id="2.60.40.10">
    <property type="entry name" value="Immunoglobulins"/>
    <property type="match status" value="1"/>
</dbReference>
<dbReference type="SMART" id="SM00448">
    <property type="entry name" value="REC"/>
    <property type="match status" value="1"/>
</dbReference>
<dbReference type="InterPro" id="IPR015943">
    <property type="entry name" value="WD40/YVTN_repeat-like_dom_sf"/>
</dbReference>
<evidence type="ECO:0000256" key="2">
    <source>
        <dbReference type="ARBA" id="ARBA00012438"/>
    </source>
</evidence>
<dbReference type="PROSITE" id="PS00041">
    <property type="entry name" value="HTH_ARAC_FAMILY_1"/>
    <property type="match status" value="1"/>
</dbReference>
<dbReference type="Gene3D" id="2.130.10.10">
    <property type="entry name" value="YVTN repeat-like/Quinoprotein amine dehydrogenase"/>
    <property type="match status" value="3"/>
</dbReference>
<dbReference type="SUPFAM" id="SSF55874">
    <property type="entry name" value="ATPase domain of HSP90 chaperone/DNA topoisomerase II/histidine kinase"/>
    <property type="match status" value="1"/>
</dbReference>
<keyword evidence="13" id="KW-1185">Reference proteome</keyword>
<dbReference type="InterPro" id="IPR036890">
    <property type="entry name" value="HATPase_C_sf"/>
</dbReference>
<dbReference type="SMART" id="SM00342">
    <property type="entry name" value="HTH_ARAC"/>
    <property type="match status" value="1"/>
</dbReference>
<dbReference type="SUPFAM" id="SSF47384">
    <property type="entry name" value="Homodimeric domain of signal transducing histidine kinase"/>
    <property type="match status" value="1"/>
</dbReference>
<protein>
    <recommendedName>
        <fullName evidence="2">histidine kinase</fullName>
        <ecNumber evidence="2">2.7.13.3</ecNumber>
    </recommendedName>
</protein>
<dbReference type="InterPro" id="IPR009057">
    <property type="entry name" value="Homeodomain-like_sf"/>
</dbReference>
<dbReference type="STRING" id="687842.ASU31_18925"/>
<dbReference type="InterPro" id="IPR003661">
    <property type="entry name" value="HisK_dim/P_dom"/>
</dbReference>
<feature type="domain" description="Histidine kinase" evidence="10">
    <location>
        <begin position="952"/>
        <end position="1171"/>
    </location>
</feature>
<dbReference type="InterPro" id="IPR011110">
    <property type="entry name" value="Reg_prop"/>
</dbReference>
<gene>
    <name evidence="12" type="ORF">ASU31_18925</name>
</gene>
<keyword evidence="3 7" id="KW-0597">Phosphoprotein</keyword>
<dbReference type="InterPro" id="IPR003594">
    <property type="entry name" value="HATPase_dom"/>
</dbReference>
<comment type="catalytic activity">
    <reaction evidence="1">
        <text>ATP + protein L-histidine = ADP + protein N-phospho-L-histidine.</text>
        <dbReference type="EC" id="2.7.13.3"/>
    </reaction>
</comment>
<dbReference type="SUPFAM" id="SSF50998">
    <property type="entry name" value="Quinoprotein alcohol dehydrogenase-like"/>
    <property type="match status" value="1"/>
</dbReference>
<feature type="domain" description="HTH araC/xylS-type" evidence="9">
    <location>
        <begin position="1366"/>
        <end position="1465"/>
    </location>
</feature>
<name>A0A0T5VMR0_9SPHI</name>
<dbReference type="Pfam" id="PF12833">
    <property type="entry name" value="HTH_18"/>
    <property type="match status" value="1"/>
</dbReference>
<dbReference type="PANTHER" id="PTHR43547">
    <property type="entry name" value="TWO-COMPONENT HISTIDINE KINASE"/>
    <property type="match status" value="1"/>
</dbReference>
<dbReference type="Pfam" id="PF07495">
    <property type="entry name" value="Y_Y_Y"/>
    <property type="match status" value="1"/>
</dbReference>
<dbReference type="Pfam" id="PF00072">
    <property type="entry name" value="Response_reg"/>
    <property type="match status" value="1"/>
</dbReference>
<dbReference type="SMART" id="SM00388">
    <property type="entry name" value="HisKA"/>
    <property type="match status" value="1"/>
</dbReference>
<organism evidence="12 13">
    <name type="scientific">Pedobacter ginsenosidimutans</name>
    <dbReference type="NCBI Taxonomy" id="687842"/>
    <lineage>
        <taxon>Bacteria</taxon>
        <taxon>Pseudomonadati</taxon>
        <taxon>Bacteroidota</taxon>
        <taxon>Sphingobacteriia</taxon>
        <taxon>Sphingobacteriales</taxon>
        <taxon>Sphingobacteriaceae</taxon>
        <taxon>Pedobacter</taxon>
    </lineage>
</organism>
<keyword evidence="6" id="KW-0804">Transcription</keyword>
<comment type="caution">
    <text evidence="12">The sequence shown here is derived from an EMBL/GenBank/DDBJ whole genome shotgun (WGS) entry which is preliminary data.</text>
</comment>
<dbReference type="CDD" id="cd17574">
    <property type="entry name" value="REC_OmpR"/>
    <property type="match status" value="1"/>
</dbReference>